<dbReference type="Gene3D" id="3.40.50.300">
    <property type="entry name" value="P-loop containing nucleotide triphosphate hydrolases"/>
    <property type="match status" value="1"/>
</dbReference>
<feature type="region of interest" description="Disordered" evidence="7">
    <location>
        <begin position="964"/>
        <end position="983"/>
    </location>
</feature>
<dbReference type="EMBL" id="GDJX01012097">
    <property type="protein sequence ID" value="JAT55839.1"/>
    <property type="molecule type" value="Transcribed_RNA"/>
</dbReference>
<evidence type="ECO:0000256" key="4">
    <source>
        <dbReference type="ARBA" id="ARBA00022741"/>
    </source>
</evidence>
<evidence type="ECO:0000259" key="8">
    <source>
        <dbReference type="Pfam" id="PF00931"/>
    </source>
</evidence>
<dbReference type="InterPro" id="IPR058922">
    <property type="entry name" value="WHD_DRP"/>
</dbReference>
<dbReference type="Gene3D" id="3.80.10.10">
    <property type="entry name" value="Ribonuclease Inhibitor"/>
    <property type="match status" value="2"/>
</dbReference>
<sequence>MAGIGEAILSGVFPLVASKVADLVQQELQMLWGVKEKTQGLSYKLNVINAVIWDAEAKQTDNEQVHDWVRRLKNVAYDIDDVLDEWATVTVLQPEGLQEEDKGAIIRWKNRACDGLCLVIDCFMSCCISDPTRLSFRRRMAKKIKDIEKVLNEIKEDANTLGLIPLGGRMSEHEGVRRPETSAFREKGWLPVGRDREMEKIKEEILTAYVDKPQESAGTSHAEPSRSATNPYVIAIVGFGGLGKTTLAQAIFNDGEVQASFSMKKWVFVGENFDAKRLIGNIAGDSGESRSKDLDSLQSQLIEKLKDNRFLIILDDVWTENRLDWDQLWTPLTYGKEGSIIILTTRNKKVAPTSCRPSIHVLEGLSNDHCWEIFKGCAFPGGDSTGHPHLEVLGRQIVDKLKGVPLAASMMGSFLGRYLNDESKWQSVLSSRQWLPTQAGGDLTDRVIGFSHQHLPWHLRLCFTYCSIFPKDWIFDRSQLVQMWMALGYVQLRKGGQLELEEVGRDYFDDLHHGSFFQNIEGRYVMHDLFHDFAQKAFEEGACVNVADDYTISEQVRHLSVSCDALALSEFQKLKILKKLRTFRLECEGPASHLNALLAEYKYLRVLELQGFDIDAFPSSIGDLKLLRYLDISKTDICMLPGLVCNLCNLQTLRLPSWCYILTKVLNKLTKLRHLEGDKYLIAEIEGIGQLTLLQKLVRFHVGKERGRKITELKNMKHLRGKLTIECLENVQGSEEAVQADLMGKVHLEVLKLLWSEQGPHYGEGVVLEALHPPRSIKRLIIRSNHGVQLPTWMKEQQQLPSNLVHLELEDCCNWECLPPLGQLPFLRVLSIVGAREVKKVGPEFYGTVTGSSSSQDNKVFFPSLQGLTLRGMDEWEEWYVGLGEQGGTLTEVFFPSLSELRIEYCPRLGKISGPLLHHTTALQILRIEDCEQLAWSDSLDLVPTFSALRELVIVRCPAQIWPSSSHGSDELQSPSSSVSSSSWQVKDHCTTDNMSLLRWLLQKKKLGSLVGMNIEDCEEICGEGWKHLVSLKYLGVHRCPKLQTLPSDLHRFPSLEVLKLENCPEIRWLPDGVLPASLQTLHLVFCSELQYLPEGGLPPSLQS</sequence>
<feature type="compositionally biased region" description="Polar residues" evidence="7">
    <location>
        <begin position="964"/>
        <end position="973"/>
    </location>
</feature>
<evidence type="ECO:0000313" key="12">
    <source>
        <dbReference type="EMBL" id="JAT55839.1"/>
    </source>
</evidence>
<dbReference type="PRINTS" id="PR00364">
    <property type="entry name" value="DISEASERSIST"/>
</dbReference>
<dbReference type="InterPro" id="IPR038005">
    <property type="entry name" value="RX-like_CC"/>
</dbReference>
<dbReference type="InterPro" id="IPR036388">
    <property type="entry name" value="WH-like_DNA-bd_sf"/>
</dbReference>
<dbReference type="InterPro" id="IPR056789">
    <property type="entry name" value="LRR_R13L1-DRL21"/>
</dbReference>
<dbReference type="GO" id="GO:0051707">
    <property type="term" value="P:response to other organism"/>
    <property type="evidence" value="ECO:0007669"/>
    <property type="project" value="UniProtKB-ARBA"/>
</dbReference>
<dbReference type="Gene3D" id="1.20.5.4130">
    <property type="match status" value="1"/>
</dbReference>
<dbReference type="GO" id="GO:0005524">
    <property type="term" value="F:ATP binding"/>
    <property type="evidence" value="ECO:0007669"/>
    <property type="project" value="UniProtKB-KW"/>
</dbReference>
<dbReference type="PANTHER" id="PTHR36766:SF40">
    <property type="entry name" value="DISEASE RESISTANCE PROTEIN RGA3"/>
    <property type="match status" value="1"/>
</dbReference>
<evidence type="ECO:0000256" key="3">
    <source>
        <dbReference type="ARBA" id="ARBA00022737"/>
    </source>
</evidence>
<dbReference type="Pfam" id="PF23559">
    <property type="entry name" value="WHD_DRP"/>
    <property type="match status" value="1"/>
</dbReference>
<dbReference type="SUPFAM" id="SSF52540">
    <property type="entry name" value="P-loop containing nucleoside triphosphate hydrolases"/>
    <property type="match status" value="1"/>
</dbReference>
<dbReference type="Pfam" id="PF25019">
    <property type="entry name" value="LRR_R13L1-DRL21"/>
    <property type="match status" value="1"/>
</dbReference>
<dbReference type="CDD" id="cd14798">
    <property type="entry name" value="RX-CC_like"/>
    <property type="match status" value="1"/>
</dbReference>
<dbReference type="InterPro" id="IPR027417">
    <property type="entry name" value="P-loop_NTPase"/>
</dbReference>
<evidence type="ECO:0000256" key="6">
    <source>
        <dbReference type="ARBA" id="ARBA00022840"/>
    </source>
</evidence>
<dbReference type="Pfam" id="PF00931">
    <property type="entry name" value="NB-ARC"/>
    <property type="match status" value="1"/>
</dbReference>
<name>A0A1D1YMG8_9ARAE</name>
<keyword evidence="5" id="KW-0611">Plant defense</keyword>
<dbReference type="Gene3D" id="1.10.8.430">
    <property type="entry name" value="Helical domain of apoptotic protease-activating factors"/>
    <property type="match status" value="1"/>
</dbReference>
<feature type="domain" description="Disease resistance protein winged helix" evidence="10">
    <location>
        <begin position="468"/>
        <end position="534"/>
    </location>
</feature>
<feature type="domain" description="Disease resistance N-terminal" evidence="9">
    <location>
        <begin position="16"/>
        <end position="89"/>
    </location>
</feature>
<dbReference type="SUPFAM" id="SSF52058">
    <property type="entry name" value="L domain-like"/>
    <property type="match status" value="2"/>
</dbReference>
<protein>
    <submittedName>
        <fullName evidence="12">Putative disease resistance protein RGA1</fullName>
    </submittedName>
</protein>
<keyword evidence="6" id="KW-0067">ATP-binding</keyword>
<keyword evidence="2" id="KW-0433">Leucine-rich repeat</keyword>
<feature type="domain" description="NB-ARC" evidence="8">
    <location>
        <begin position="229"/>
        <end position="380"/>
    </location>
</feature>
<dbReference type="AlphaFoldDB" id="A0A1D1YMG8"/>
<dbReference type="PANTHER" id="PTHR36766">
    <property type="entry name" value="PLANT BROAD-SPECTRUM MILDEW RESISTANCE PROTEIN RPW8"/>
    <property type="match status" value="1"/>
</dbReference>
<dbReference type="InterPro" id="IPR042197">
    <property type="entry name" value="Apaf_helical"/>
</dbReference>
<dbReference type="InterPro" id="IPR032675">
    <property type="entry name" value="LRR_dom_sf"/>
</dbReference>
<organism evidence="12">
    <name type="scientific">Anthurium amnicola</name>
    <dbReference type="NCBI Taxonomy" id="1678845"/>
    <lineage>
        <taxon>Eukaryota</taxon>
        <taxon>Viridiplantae</taxon>
        <taxon>Streptophyta</taxon>
        <taxon>Embryophyta</taxon>
        <taxon>Tracheophyta</taxon>
        <taxon>Spermatophyta</taxon>
        <taxon>Magnoliopsida</taxon>
        <taxon>Liliopsida</taxon>
        <taxon>Araceae</taxon>
        <taxon>Pothoideae</taxon>
        <taxon>Potheae</taxon>
        <taxon>Anthurium</taxon>
    </lineage>
</organism>
<evidence type="ECO:0000256" key="2">
    <source>
        <dbReference type="ARBA" id="ARBA00022614"/>
    </source>
</evidence>
<dbReference type="InterPro" id="IPR041118">
    <property type="entry name" value="Rx_N"/>
</dbReference>
<reference evidence="12" key="1">
    <citation type="submission" date="2015-07" db="EMBL/GenBank/DDBJ databases">
        <title>Transcriptome Assembly of Anthurium amnicola.</title>
        <authorList>
            <person name="Suzuki J."/>
        </authorList>
    </citation>
    <scope>NUCLEOTIDE SEQUENCE</scope>
</reference>
<dbReference type="GO" id="GO:0043531">
    <property type="term" value="F:ADP binding"/>
    <property type="evidence" value="ECO:0007669"/>
    <property type="project" value="InterPro"/>
</dbReference>
<evidence type="ECO:0000256" key="1">
    <source>
        <dbReference type="ARBA" id="ARBA00008894"/>
    </source>
</evidence>
<comment type="similarity">
    <text evidence="1">Belongs to the disease resistance NB-LRR family.</text>
</comment>
<dbReference type="GO" id="GO:0006952">
    <property type="term" value="P:defense response"/>
    <property type="evidence" value="ECO:0007669"/>
    <property type="project" value="UniProtKB-KW"/>
</dbReference>
<accession>A0A1D1YMG8</accession>
<evidence type="ECO:0000259" key="11">
    <source>
        <dbReference type="Pfam" id="PF25019"/>
    </source>
</evidence>
<evidence type="ECO:0000259" key="10">
    <source>
        <dbReference type="Pfam" id="PF23559"/>
    </source>
</evidence>
<dbReference type="Pfam" id="PF18052">
    <property type="entry name" value="Rx_N"/>
    <property type="match status" value="1"/>
</dbReference>
<feature type="compositionally biased region" description="Low complexity" evidence="7">
    <location>
        <begin position="974"/>
        <end position="983"/>
    </location>
</feature>
<evidence type="ECO:0000259" key="9">
    <source>
        <dbReference type="Pfam" id="PF18052"/>
    </source>
</evidence>
<dbReference type="Gene3D" id="1.10.10.10">
    <property type="entry name" value="Winged helix-like DNA-binding domain superfamily/Winged helix DNA-binding domain"/>
    <property type="match status" value="1"/>
</dbReference>
<keyword evidence="3" id="KW-0677">Repeat</keyword>
<evidence type="ECO:0000256" key="5">
    <source>
        <dbReference type="ARBA" id="ARBA00022821"/>
    </source>
</evidence>
<dbReference type="InterPro" id="IPR002182">
    <property type="entry name" value="NB-ARC"/>
</dbReference>
<feature type="non-terminal residue" evidence="12">
    <location>
        <position position="1104"/>
    </location>
</feature>
<gene>
    <name evidence="12" type="primary">RGA1_20</name>
    <name evidence="12" type="ORF">g.53598</name>
</gene>
<evidence type="ECO:0000256" key="7">
    <source>
        <dbReference type="SAM" id="MobiDB-lite"/>
    </source>
</evidence>
<proteinExistence type="inferred from homology"/>
<keyword evidence="4" id="KW-0547">Nucleotide-binding</keyword>
<feature type="domain" description="R13L1/DRL21-like LRR repeat region" evidence="11">
    <location>
        <begin position="710"/>
        <end position="833"/>
    </location>
</feature>